<dbReference type="Gene3D" id="3.40.50.720">
    <property type="entry name" value="NAD(P)-binding Rossmann-like Domain"/>
    <property type="match status" value="1"/>
</dbReference>
<dbReference type="Proteomes" id="UP000630097">
    <property type="component" value="Unassembled WGS sequence"/>
</dbReference>
<keyword evidence="2" id="KW-0521">NADP</keyword>
<feature type="region of interest" description="Disordered" evidence="4">
    <location>
        <begin position="292"/>
        <end position="316"/>
    </location>
</feature>
<sequence>MSTLQAPITDTPFDASSTAEDVIEGVDLTGKVAIVTGGHSGIGLETTRVLRQAGAQVVVPVRHPEKAARALAGIDGVEIAKLDLIDPASVDAFAGGFLASGRPLHILVGSAGIMAVPLARDARGQESQFATNHLGHHQLAVRLWPALLRATGARVVSVSAAAHRLSPVVFDDPAFERREYHPMLGYGQSKTANILFARELDRRGADHGVRAFSVHPGAIIGTNLSRYATPETLRSMGLVDEEGNPVIDPFAGKKNVRQGASTSVWCAVSPRLDGMGGVYCLDNDIAAVAEPDPGTLDPFRHHSSEVPPPAGLAPHAADPEAAVRLWDLSTELTGARLP</sequence>
<dbReference type="EMBL" id="BONV01000014">
    <property type="protein sequence ID" value="GIG80376.1"/>
    <property type="molecule type" value="Genomic_DNA"/>
</dbReference>
<dbReference type="GO" id="GO:0016491">
    <property type="term" value="F:oxidoreductase activity"/>
    <property type="evidence" value="ECO:0007669"/>
    <property type="project" value="UniProtKB-KW"/>
</dbReference>
<dbReference type="PANTHER" id="PTHR24320:SF282">
    <property type="entry name" value="WW DOMAIN-CONTAINING OXIDOREDUCTASE"/>
    <property type="match status" value="1"/>
</dbReference>
<dbReference type="InterPro" id="IPR002347">
    <property type="entry name" value="SDR_fam"/>
</dbReference>
<proteinExistence type="inferred from homology"/>
<dbReference type="RefSeq" id="WP_203883795.1">
    <property type="nucleotide sequence ID" value="NZ_BAABHH010000012.1"/>
</dbReference>
<keyword evidence="6" id="KW-1185">Reference proteome</keyword>
<gene>
    <name evidence="5" type="ORF">Pka01_35030</name>
</gene>
<dbReference type="PANTHER" id="PTHR24320">
    <property type="entry name" value="RETINOL DEHYDROGENASE"/>
    <property type="match status" value="1"/>
</dbReference>
<dbReference type="PRINTS" id="PR00081">
    <property type="entry name" value="GDHRDH"/>
</dbReference>
<dbReference type="Pfam" id="PF00106">
    <property type="entry name" value="adh_short"/>
    <property type="match status" value="1"/>
</dbReference>
<evidence type="ECO:0000256" key="2">
    <source>
        <dbReference type="ARBA" id="ARBA00022857"/>
    </source>
</evidence>
<dbReference type="InterPro" id="IPR036291">
    <property type="entry name" value="NAD(P)-bd_dom_sf"/>
</dbReference>
<evidence type="ECO:0000313" key="5">
    <source>
        <dbReference type="EMBL" id="GIG80376.1"/>
    </source>
</evidence>
<protein>
    <submittedName>
        <fullName evidence="5">Oxidoreductase</fullName>
    </submittedName>
</protein>
<keyword evidence="3" id="KW-0560">Oxidoreductase</keyword>
<comment type="similarity">
    <text evidence="1">Belongs to the short-chain dehydrogenases/reductases (SDR) family.</text>
</comment>
<accession>A0A8J3M6Q2</accession>
<comment type="caution">
    <text evidence="5">The sequence shown here is derived from an EMBL/GenBank/DDBJ whole genome shotgun (WGS) entry which is preliminary data.</text>
</comment>
<name>A0A8J3M6Q2_9ACTN</name>
<evidence type="ECO:0000313" key="6">
    <source>
        <dbReference type="Proteomes" id="UP000630097"/>
    </source>
</evidence>
<dbReference type="SUPFAM" id="SSF51735">
    <property type="entry name" value="NAD(P)-binding Rossmann-fold domains"/>
    <property type="match status" value="1"/>
</dbReference>
<organism evidence="5 6">
    <name type="scientific">Planotetraspora kaengkrachanensis</name>
    <dbReference type="NCBI Taxonomy" id="575193"/>
    <lineage>
        <taxon>Bacteria</taxon>
        <taxon>Bacillati</taxon>
        <taxon>Actinomycetota</taxon>
        <taxon>Actinomycetes</taxon>
        <taxon>Streptosporangiales</taxon>
        <taxon>Streptosporangiaceae</taxon>
        <taxon>Planotetraspora</taxon>
    </lineage>
</organism>
<evidence type="ECO:0000256" key="4">
    <source>
        <dbReference type="SAM" id="MobiDB-lite"/>
    </source>
</evidence>
<evidence type="ECO:0000256" key="1">
    <source>
        <dbReference type="ARBA" id="ARBA00006484"/>
    </source>
</evidence>
<dbReference type="AlphaFoldDB" id="A0A8J3M6Q2"/>
<evidence type="ECO:0000256" key="3">
    <source>
        <dbReference type="ARBA" id="ARBA00023002"/>
    </source>
</evidence>
<reference evidence="5 6" key="1">
    <citation type="submission" date="2021-01" db="EMBL/GenBank/DDBJ databases">
        <title>Whole genome shotgun sequence of Planotetraspora kaengkrachanensis NBRC 104272.</title>
        <authorList>
            <person name="Komaki H."/>
            <person name="Tamura T."/>
        </authorList>
    </citation>
    <scope>NUCLEOTIDE SEQUENCE [LARGE SCALE GENOMIC DNA]</scope>
    <source>
        <strain evidence="5 6">NBRC 104272</strain>
    </source>
</reference>